<protein>
    <submittedName>
        <fullName evidence="2">Uncharacterized protein</fullName>
    </submittedName>
</protein>
<dbReference type="EMBL" id="WJXW01000006">
    <property type="protein sequence ID" value="KAF9735528.1"/>
    <property type="molecule type" value="Genomic_DNA"/>
</dbReference>
<comment type="caution">
    <text evidence="2">The sequence shown here is derived from an EMBL/GenBank/DDBJ whole genome shotgun (WGS) entry which is preliminary data.</text>
</comment>
<feature type="compositionally biased region" description="Acidic residues" evidence="1">
    <location>
        <begin position="513"/>
        <end position="522"/>
    </location>
</feature>
<accession>A0A9P6GHL6</accession>
<dbReference type="AlphaFoldDB" id="A0A9P6GHL6"/>
<feature type="compositionally biased region" description="Acidic residues" evidence="1">
    <location>
        <begin position="492"/>
        <end position="505"/>
    </location>
</feature>
<feature type="region of interest" description="Disordered" evidence="1">
    <location>
        <begin position="1"/>
        <end position="121"/>
    </location>
</feature>
<gene>
    <name evidence="2" type="ORF">PMIN01_06933</name>
</gene>
<organism evidence="2 3">
    <name type="scientific">Paraphaeosphaeria minitans</name>
    <dbReference type="NCBI Taxonomy" id="565426"/>
    <lineage>
        <taxon>Eukaryota</taxon>
        <taxon>Fungi</taxon>
        <taxon>Dikarya</taxon>
        <taxon>Ascomycota</taxon>
        <taxon>Pezizomycotina</taxon>
        <taxon>Dothideomycetes</taxon>
        <taxon>Pleosporomycetidae</taxon>
        <taxon>Pleosporales</taxon>
        <taxon>Massarineae</taxon>
        <taxon>Didymosphaeriaceae</taxon>
        <taxon>Paraphaeosphaeria</taxon>
    </lineage>
</organism>
<proteinExistence type="predicted"/>
<feature type="region of interest" description="Disordered" evidence="1">
    <location>
        <begin position="492"/>
        <end position="522"/>
    </location>
</feature>
<feature type="compositionally biased region" description="Basic and acidic residues" evidence="1">
    <location>
        <begin position="71"/>
        <end position="84"/>
    </location>
</feature>
<reference evidence="2" key="1">
    <citation type="journal article" date="2020" name="Mol. Plant Microbe Interact.">
        <title>Genome Sequence of the Biocontrol Agent Coniothyrium minitans strain Conio (IMI 134523).</title>
        <authorList>
            <person name="Patel D."/>
            <person name="Shittu T.A."/>
            <person name="Baroncelli R."/>
            <person name="Muthumeenakshi S."/>
            <person name="Osborne T.H."/>
            <person name="Janganan T.K."/>
            <person name="Sreenivasaprasad S."/>
        </authorList>
    </citation>
    <scope>NUCLEOTIDE SEQUENCE</scope>
    <source>
        <strain evidence="2">Conio</strain>
    </source>
</reference>
<evidence type="ECO:0000313" key="3">
    <source>
        <dbReference type="Proteomes" id="UP000756921"/>
    </source>
</evidence>
<keyword evidence="3" id="KW-1185">Reference proteome</keyword>
<dbReference type="Proteomes" id="UP000756921">
    <property type="component" value="Unassembled WGS sequence"/>
</dbReference>
<name>A0A9P6GHL6_9PLEO</name>
<evidence type="ECO:0000256" key="1">
    <source>
        <dbReference type="SAM" id="MobiDB-lite"/>
    </source>
</evidence>
<sequence>MVGRQDNNFVPIDLNSGFAAPDPKYKDWKPPADQVPVSSNGKDSRFIEDNMWTTKPMGRKRANLSAYATDWNDRRDETKSKPKLDGTGTCGDFGANEAAATPPSDDKSEENGNAYVEGSPVPRTIAGMNQVLQQRARAASAESAVAYAKASSSTAVKDVHAATGAISAAIPSPHHKFIPPHKRKLLAGHTKTPSVSPAPEPAKLFQAQNSKATPVQAPPAVQDPECVFALIQARLENQQKEKAALSRIPTTDTTKVVPAAQNKNDHETAVINGLYRYAPGLPAKVANGRPPPGPHFGVPTNSDRRRASSTTLVNDVNYDDEALARMLQAEDFGLTHAVHTENMINQALEHFKFVKDNRSTPVVRAKNLDPYQKLHKVQETVWKQESMKLQEFAKTKDSLYQMSDTELQCYYEKVVSAHLAQWNSRRNRIEQITTMQSDLAAKNPYTVDDLIAMDTFSFRVFFNKISATHKHNSSALDMSSESDRQSIIMQDDVIEEDAGEQDFDSDGFGISGGEDDDDDDDDEVIFFKGHRG</sequence>
<evidence type="ECO:0000313" key="2">
    <source>
        <dbReference type="EMBL" id="KAF9735528.1"/>
    </source>
</evidence>
<dbReference type="OrthoDB" id="3796067at2759"/>